<dbReference type="GO" id="GO:0046872">
    <property type="term" value="F:metal ion binding"/>
    <property type="evidence" value="ECO:0007669"/>
    <property type="project" value="UniProtKB-KW"/>
</dbReference>
<dbReference type="GO" id="GO:0006516">
    <property type="term" value="P:glycoprotein catabolic process"/>
    <property type="evidence" value="ECO:0007669"/>
    <property type="project" value="TreeGrafter"/>
</dbReference>
<evidence type="ECO:0000256" key="4">
    <source>
        <dbReference type="SAM" id="MobiDB-lite"/>
    </source>
</evidence>
<dbReference type="InterPro" id="IPR002931">
    <property type="entry name" value="Transglutaminase-like"/>
</dbReference>
<keyword evidence="7" id="KW-1185">Reference proteome</keyword>
<evidence type="ECO:0000256" key="2">
    <source>
        <dbReference type="ARBA" id="ARBA00022723"/>
    </source>
</evidence>
<dbReference type="FunFam" id="3.10.620.30:FF:000004">
    <property type="entry name" value="Peptidase (PNG1)"/>
    <property type="match status" value="1"/>
</dbReference>
<evidence type="ECO:0000259" key="5">
    <source>
        <dbReference type="SMART" id="SM00460"/>
    </source>
</evidence>
<feature type="region of interest" description="Disordered" evidence="4">
    <location>
        <begin position="63"/>
        <end position="146"/>
    </location>
</feature>
<evidence type="ECO:0000313" key="7">
    <source>
        <dbReference type="Proteomes" id="UP000184330"/>
    </source>
</evidence>
<dbReference type="AlphaFoldDB" id="A0A1L7XUN0"/>
<dbReference type="STRING" id="576137.A0A1L7XUN0"/>
<evidence type="ECO:0000256" key="3">
    <source>
        <dbReference type="ARBA" id="ARBA00022833"/>
    </source>
</evidence>
<dbReference type="PANTHER" id="PTHR12143:SF19">
    <property type="entry name" value="PEPTIDE-N(4)-(N-ACETYL-BETA-GLUCOSAMINYL)ASPARAGINE AMIDASE"/>
    <property type="match status" value="1"/>
</dbReference>
<dbReference type="SMART" id="SM00460">
    <property type="entry name" value="TGc"/>
    <property type="match status" value="1"/>
</dbReference>
<dbReference type="Gene3D" id="2.20.25.10">
    <property type="match status" value="1"/>
</dbReference>
<evidence type="ECO:0000256" key="1">
    <source>
        <dbReference type="ARBA" id="ARBA00009390"/>
    </source>
</evidence>
<keyword evidence="3" id="KW-0862">Zinc</keyword>
<organism evidence="6 7">
    <name type="scientific">Phialocephala subalpina</name>
    <dbReference type="NCBI Taxonomy" id="576137"/>
    <lineage>
        <taxon>Eukaryota</taxon>
        <taxon>Fungi</taxon>
        <taxon>Dikarya</taxon>
        <taxon>Ascomycota</taxon>
        <taxon>Pezizomycotina</taxon>
        <taxon>Leotiomycetes</taxon>
        <taxon>Helotiales</taxon>
        <taxon>Mollisiaceae</taxon>
        <taxon>Phialocephala</taxon>
        <taxon>Phialocephala fortinii species complex</taxon>
    </lineage>
</organism>
<feature type="compositionally biased region" description="Low complexity" evidence="4">
    <location>
        <begin position="807"/>
        <end position="823"/>
    </location>
</feature>
<dbReference type="GO" id="GO:0000224">
    <property type="term" value="F:peptide-N4-(N-acetyl-beta-glucosaminyl)asparagine amidase activity"/>
    <property type="evidence" value="ECO:0007669"/>
    <property type="project" value="TreeGrafter"/>
</dbReference>
<dbReference type="Proteomes" id="UP000184330">
    <property type="component" value="Unassembled WGS sequence"/>
</dbReference>
<proteinExistence type="inferred from homology"/>
<feature type="region of interest" description="Disordered" evidence="4">
    <location>
        <begin position="1144"/>
        <end position="1195"/>
    </location>
</feature>
<dbReference type="SUPFAM" id="SSF54001">
    <property type="entry name" value="Cysteine proteinases"/>
    <property type="match status" value="1"/>
</dbReference>
<dbReference type="GO" id="GO:0005829">
    <property type="term" value="C:cytosol"/>
    <property type="evidence" value="ECO:0007669"/>
    <property type="project" value="TreeGrafter"/>
</dbReference>
<feature type="region of interest" description="Disordered" evidence="4">
    <location>
        <begin position="696"/>
        <end position="736"/>
    </location>
</feature>
<dbReference type="Pfam" id="PF01841">
    <property type="entry name" value="Transglut_core"/>
    <property type="match status" value="1"/>
</dbReference>
<keyword evidence="2" id="KW-0479">Metal-binding</keyword>
<dbReference type="PANTHER" id="PTHR12143">
    <property type="entry name" value="PEPTIDE N-GLYCANASE PNGASE -RELATED"/>
    <property type="match status" value="1"/>
</dbReference>
<feature type="domain" description="Transglutaminase-like" evidence="5">
    <location>
        <begin position="978"/>
        <end position="1033"/>
    </location>
</feature>
<comment type="similarity">
    <text evidence="1">Belongs to the transglutaminase-like superfamily. PNGase family.</text>
</comment>
<name>A0A1L7XUN0_9HELO</name>
<dbReference type="GO" id="GO:0005634">
    <property type="term" value="C:nucleus"/>
    <property type="evidence" value="ECO:0007669"/>
    <property type="project" value="TreeGrafter"/>
</dbReference>
<feature type="compositionally biased region" description="Polar residues" evidence="4">
    <location>
        <begin position="103"/>
        <end position="123"/>
    </location>
</feature>
<accession>A0A1L7XUN0</accession>
<dbReference type="InterPro" id="IPR050883">
    <property type="entry name" value="PNGase"/>
</dbReference>
<dbReference type="OrthoDB" id="409136at2759"/>
<dbReference type="EMBL" id="FJOG01000059">
    <property type="protein sequence ID" value="CZR68723.1"/>
    <property type="molecule type" value="Genomic_DNA"/>
</dbReference>
<gene>
    <name evidence="6" type="ORF">PAC_18622</name>
</gene>
<dbReference type="InterPro" id="IPR038765">
    <property type="entry name" value="Papain-like_cys_pep_sf"/>
</dbReference>
<reference evidence="6 7" key="1">
    <citation type="submission" date="2016-03" db="EMBL/GenBank/DDBJ databases">
        <authorList>
            <person name="Ploux O."/>
        </authorList>
    </citation>
    <scope>NUCLEOTIDE SEQUENCE [LARGE SCALE GENOMIC DNA]</scope>
    <source>
        <strain evidence="6 7">UAMH 11012</strain>
    </source>
</reference>
<feature type="compositionally biased region" description="Polar residues" evidence="4">
    <location>
        <begin position="706"/>
        <end position="715"/>
    </location>
</feature>
<sequence length="1195" mass="134288">MDSEVLIVERLQLSNDQIHPERREDLTQDLLEGSPNWRDHANNYRPISHFNRAWQESNAGSDSVARSKFSEPPTFAPKVPTTSYCPPASSEGSGTRQEPPRYSSENCLSTAQNSQSSFNTPPRAQSAPLPCPDFADPKRVPGTDQNIYPRALISPDFYERYAQLVDFFKQAVDIHKCLKHHTSKINYELRLCGSTPADAVASIIVFCTEAIFKQLRSLLNSRHIRRQYQLENASVRNKFSFTPNKPHPQVPVPAIMPFKVVFWRVVTTPTQRRATTEQVIAQSHSFLTMCGSLVRHGDRTSTLGLLVSVDSKLYGLTVDHLFNKQKEEKQSIIAKELNILSDENDTEDNREDWLWVDDVTYEDMDNDQKVSDTGSVTSGRSYVEVVMDQALIEHHGTSISGHKLDSVHEVDPSTPYLDWALINFDEGYFERPNVFYSEDNHTDPKFLTRLSATPETSGVPVFMISGVSGTRKGVMLNSNSYIGGKFGENLCQTWNVILFGSACVIDGDCGSLIVNQETLEVYGHVVASNPLGEAYVVPLRNTFRQIRDALGAKEVSLPSPGPLTENLVVHYSKTGGTDVTDGEKLILASMAAEKQFGVETFPGLAPRGGSSPAVEVADHEDSLYDAQTEDSKTKPLHKAVENRIDSLGRNSAERVIDIHNTPPNGDTAITAGASSTTQKMAGCSQPYSSIQDAPVEFQDSKKDSSSRAMTTQQGRTPIREIPPFSKKPSSHSRLGVGLQEGEYDNDEWAKDLRVEFENLLRTKRLNEIDRSRNRTGPPSPREPASSSNPRASEPPSPNTPLLPNYRPSTSDSSSIGVPPSYSSLLSMPKIPSPPADRRSQTFRDQLISLSLTPTRYENPGLLDEALQSVPLDRIYGEAEEETQVIQAQAESMGDGRKPEWGYQDCVIRALLRWFKRSFFSWVNNPRCPVCESPTVPQGMTAPTSEESACGASRVELYRCSDKCGTYERFPRYGDVWRLMQTRRGRCGEWANAFTMLCRAVGSRARWVWNAEDHVWTEVYSEMQKRWIHVDACEEAWDNPRLYAERWGKKISYCIAFSNDGATDVTNRYVRKAEQSVERNSCPEEVLLYVIQEIRNLRRAKLSKEERFRLEKEDSRENMELRGYIEAAIVQSVVLDLRAVDMSMNSPNNLHVRDKQKLSVELPDEQPTGRRSGTQEWIDSRGESGQRRLLPRDPSQ</sequence>
<evidence type="ECO:0000313" key="6">
    <source>
        <dbReference type="EMBL" id="CZR68723.1"/>
    </source>
</evidence>
<protein>
    <recommendedName>
        <fullName evidence="5">Transglutaminase-like domain-containing protein</fullName>
    </recommendedName>
</protein>
<dbReference type="Gene3D" id="3.10.620.30">
    <property type="match status" value="1"/>
</dbReference>
<feature type="compositionally biased region" description="Polar residues" evidence="4">
    <location>
        <begin position="80"/>
        <end position="96"/>
    </location>
</feature>
<feature type="region of interest" description="Disordered" evidence="4">
    <location>
        <begin position="767"/>
        <end position="841"/>
    </location>
</feature>